<dbReference type="PANTHER" id="PTHR33387">
    <property type="entry name" value="RMLC-LIKE JELLY ROLL FOLD PROTEIN"/>
    <property type="match status" value="1"/>
</dbReference>
<dbReference type="EMBL" id="JALHAT010000012">
    <property type="protein sequence ID" value="MCJ1960767.1"/>
    <property type="molecule type" value="Genomic_DNA"/>
</dbReference>
<dbReference type="SUPFAM" id="SSF51182">
    <property type="entry name" value="RmlC-like cupins"/>
    <property type="match status" value="1"/>
</dbReference>
<dbReference type="InterPro" id="IPR014710">
    <property type="entry name" value="RmlC-like_jellyroll"/>
</dbReference>
<name>A0ABT0AC40_9SPHN</name>
<dbReference type="InterPro" id="IPR009327">
    <property type="entry name" value="Cupin_DUF985"/>
</dbReference>
<keyword evidence="3" id="KW-1185">Reference proteome</keyword>
<dbReference type="InterPro" id="IPR011051">
    <property type="entry name" value="RmlC_Cupin_sf"/>
</dbReference>
<evidence type="ECO:0000313" key="2">
    <source>
        <dbReference type="EMBL" id="MCJ1960767.1"/>
    </source>
</evidence>
<dbReference type="CDD" id="cd06121">
    <property type="entry name" value="cupin_YML079wp"/>
    <property type="match status" value="1"/>
</dbReference>
<dbReference type="RefSeq" id="WP_243799214.1">
    <property type="nucleotide sequence ID" value="NZ_JALHAT010000012.1"/>
</dbReference>
<evidence type="ECO:0000313" key="3">
    <source>
        <dbReference type="Proteomes" id="UP001162802"/>
    </source>
</evidence>
<protein>
    <submittedName>
        <fullName evidence="2">Cupin domain-containing protein</fullName>
    </submittedName>
</protein>
<reference evidence="2" key="1">
    <citation type="submission" date="2022-03" db="EMBL/GenBank/DDBJ databases">
        <title>Identification of a novel bacterium isolated from mangrove sediments.</title>
        <authorList>
            <person name="Pan X."/>
        </authorList>
    </citation>
    <scope>NUCLEOTIDE SEQUENCE</scope>
    <source>
        <strain evidence="2">B2637</strain>
    </source>
</reference>
<gene>
    <name evidence="2" type="ORF">MTR65_08755</name>
</gene>
<proteinExistence type="predicted"/>
<dbReference type="Proteomes" id="UP001162802">
    <property type="component" value="Unassembled WGS sequence"/>
</dbReference>
<dbReference type="Pfam" id="PF06172">
    <property type="entry name" value="Cupin_5"/>
    <property type="match status" value="1"/>
</dbReference>
<dbReference type="Gene3D" id="2.60.120.10">
    <property type="entry name" value="Jelly Rolls"/>
    <property type="match status" value="1"/>
</dbReference>
<dbReference type="InterPro" id="IPR039935">
    <property type="entry name" value="YML079W-like"/>
</dbReference>
<accession>A0ABT0AC40</accession>
<dbReference type="PANTHER" id="PTHR33387:SF3">
    <property type="entry name" value="DUF985 DOMAIN-CONTAINING PROTEIN"/>
    <property type="match status" value="1"/>
</dbReference>
<feature type="domain" description="DUF985" evidence="1">
    <location>
        <begin position="9"/>
        <end position="142"/>
    </location>
</feature>
<evidence type="ECO:0000259" key="1">
    <source>
        <dbReference type="Pfam" id="PF06172"/>
    </source>
</evidence>
<organism evidence="2 3">
    <name type="scientific">Novosphingobium mangrovi</name>
    <name type="common">ex Hu et al. 2023</name>
    <dbReference type="NCBI Taxonomy" id="2930094"/>
    <lineage>
        <taxon>Bacteria</taxon>
        <taxon>Pseudomonadati</taxon>
        <taxon>Pseudomonadota</taxon>
        <taxon>Alphaproteobacteria</taxon>
        <taxon>Sphingomonadales</taxon>
        <taxon>Sphingomonadaceae</taxon>
        <taxon>Novosphingobium</taxon>
    </lineage>
</organism>
<comment type="caution">
    <text evidence="2">The sequence shown here is derived from an EMBL/GenBank/DDBJ whole genome shotgun (WGS) entry which is preliminary data.</text>
</comment>
<sequence length="150" mass="16302">MHAPPSPAALIERLGLIPHPEGGWYKETWRAPAPDGERAGATAIHFLLEAHQRSHWHRVLDADEIWLWHAGSPLALAQSETDAGPVRQQILGGDILNGEAPQLRVPKGYWQAAWPLARGAPGWTLVSCIVTPGFDFSVFELAAPGWAPGD</sequence>